<evidence type="ECO:0000313" key="1">
    <source>
        <dbReference type="EMBL" id="KAJ2921748.1"/>
    </source>
</evidence>
<dbReference type="InterPro" id="IPR035992">
    <property type="entry name" value="Ricin_B-like_lectins"/>
</dbReference>
<accession>A0A9W8IXP6</accession>
<keyword evidence="2" id="KW-1185">Reference proteome</keyword>
<dbReference type="Proteomes" id="UP001140091">
    <property type="component" value="Unassembled WGS sequence"/>
</dbReference>
<dbReference type="AlphaFoldDB" id="A0A9W8IXP6"/>
<dbReference type="Gene3D" id="2.80.10.50">
    <property type="match status" value="1"/>
</dbReference>
<reference evidence="1" key="1">
    <citation type="submission" date="2022-06" db="EMBL/GenBank/DDBJ databases">
        <title>Genome Sequence of Candolleomyces eurysporus.</title>
        <authorList>
            <person name="Buettner E."/>
        </authorList>
    </citation>
    <scope>NUCLEOTIDE SEQUENCE</scope>
    <source>
        <strain evidence="1">VTCC 930004</strain>
    </source>
</reference>
<name>A0A9W8IXP6_9AGAR</name>
<proteinExistence type="predicted"/>
<dbReference type="EMBL" id="JANBPK010001554">
    <property type="protein sequence ID" value="KAJ2921748.1"/>
    <property type="molecule type" value="Genomic_DNA"/>
</dbReference>
<sequence>MVNGRNVITNGQFTDRVADLCLGMANKPLIGWHRHDGDNQKFNIESVHGSETEVKMSLKTNGHTAYVTSVSPSPGSALIGADASVASVYTIHKEDSGLFKISIKAADGSVLYWTLTDGNEATIISLQPASNEGKQTWGLGSA</sequence>
<feature type="non-terminal residue" evidence="1">
    <location>
        <position position="1"/>
    </location>
</feature>
<gene>
    <name evidence="1" type="ORF">H1R20_g15345</name>
</gene>
<comment type="caution">
    <text evidence="1">The sequence shown here is derived from an EMBL/GenBank/DDBJ whole genome shotgun (WGS) entry which is preliminary data.</text>
</comment>
<protein>
    <submittedName>
        <fullName evidence="1">Uncharacterized protein</fullName>
    </submittedName>
</protein>
<dbReference type="OrthoDB" id="2131701at2759"/>
<organism evidence="1 2">
    <name type="scientific">Candolleomyces eurysporus</name>
    <dbReference type="NCBI Taxonomy" id="2828524"/>
    <lineage>
        <taxon>Eukaryota</taxon>
        <taxon>Fungi</taxon>
        <taxon>Dikarya</taxon>
        <taxon>Basidiomycota</taxon>
        <taxon>Agaricomycotina</taxon>
        <taxon>Agaricomycetes</taxon>
        <taxon>Agaricomycetidae</taxon>
        <taxon>Agaricales</taxon>
        <taxon>Agaricineae</taxon>
        <taxon>Psathyrellaceae</taxon>
        <taxon>Candolleomyces</taxon>
    </lineage>
</organism>
<evidence type="ECO:0000313" key="2">
    <source>
        <dbReference type="Proteomes" id="UP001140091"/>
    </source>
</evidence>
<dbReference type="SUPFAM" id="SSF50370">
    <property type="entry name" value="Ricin B-like lectins"/>
    <property type="match status" value="1"/>
</dbReference>